<dbReference type="GO" id="GO:0015074">
    <property type="term" value="P:DNA integration"/>
    <property type="evidence" value="ECO:0007669"/>
    <property type="project" value="InterPro"/>
</dbReference>
<evidence type="ECO:0000313" key="2">
    <source>
        <dbReference type="EMBL" id="MCB5645631.1"/>
    </source>
</evidence>
<accession>A0AAW4U5J2</accession>
<comment type="caution">
    <text evidence="2">The sequence shown here is derived from an EMBL/GenBank/DDBJ whole genome shotgun (WGS) entry which is preliminary data.</text>
</comment>
<reference evidence="2" key="1">
    <citation type="submission" date="2021-10" db="EMBL/GenBank/DDBJ databases">
        <title>Collection of gut derived symbiotic bacterial strains cultured from healthy donors.</title>
        <authorList>
            <person name="Lin H."/>
            <person name="Littmann E."/>
            <person name="Claire K."/>
            <person name="Pamer E."/>
        </authorList>
    </citation>
    <scope>NUCLEOTIDE SEQUENCE</scope>
    <source>
        <strain evidence="2">MSK.23.105</strain>
    </source>
</reference>
<dbReference type="AlphaFoldDB" id="A0AAW4U5J2"/>
<proteinExistence type="predicted"/>
<organism evidence="2 3">
    <name type="scientific">Bifidobacterium breve</name>
    <dbReference type="NCBI Taxonomy" id="1685"/>
    <lineage>
        <taxon>Bacteria</taxon>
        <taxon>Bacillati</taxon>
        <taxon>Actinomycetota</taxon>
        <taxon>Actinomycetes</taxon>
        <taxon>Bifidobacteriales</taxon>
        <taxon>Bifidobacteriaceae</taxon>
        <taxon>Bifidobacterium</taxon>
    </lineage>
</organism>
<gene>
    <name evidence="2" type="ORF">LIP63_09715</name>
</gene>
<evidence type="ECO:0000259" key="1">
    <source>
        <dbReference type="Pfam" id="PF13333"/>
    </source>
</evidence>
<name>A0AAW4U5J2_BIFBR</name>
<dbReference type="Pfam" id="PF13333">
    <property type="entry name" value="rve_2"/>
    <property type="match status" value="1"/>
</dbReference>
<dbReference type="InterPro" id="IPR001584">
    <property type="entry name" value="Integrase_cat-core"/>
</dbReference>
<sequence>MESEFLQSNNRGAVHNAEGFLGRVKTESVYPEHREECARDEVLVLIDDYIHWYNHARIKRSFGWMSPVECRQKPRKGCVTVSKKTSAALFSMPNVAASSTTRGSANRSACSASNAPSRARAIPVATRWSSPRVFRQVAAPPSLSPHLNRLPQLHHGMCQAPTLPLHFRTFYERVRMTVENSTSANMVDSRSFPLHGEMRVNFCPRCRLLSLRAVLRCRHKACLL</sequence>
<feature type="domain" description="Integrase catalytic" evidence="1">
    <location>
        <begin position="18"/>
        <end position="73"/>
    </location>
</feature>
<evidence type="ECO:0000313" key="3">
    <source>
        <dbReference type="Proteomes" id="UP001198148"/>
    </source>
</evidence>
<dbReference type="EMBL" id="JAJBPF010000031">
    <property type="protein sequence ID" value="MCB5645631.1"/>
    <property type="molecule type" value="Genomic_DNA"/>
</dbReference>
<dbReference type="Proteomes" id="UP001198148">
    <property type="component" value="Unassembled WGS sequence"/>
</dbReference>
<protein>
    <submittedName>
        <fullName evidence="2">Integrase core domain-containing protein</fullName>
    </submittedName>
</protein>